<feature type="transmembrane region" description="Helical" evidence="1">
    <location>
        <begin position="20"/>
        <end position="39"/>
    </location>
</feature>
<proteinExistence type="predicted"/>
<evidence type="ECO:0000313" key="3">
    <source>
        <dbReference type="Proteomes" id="UP001597085"/>
    </source>
</evidence>
<keyword evidence="1" id="KW-0472">Membrane</keyword>
<organism evidence="2 3">
    <name type="scientific">Halobellus rarus</name>
    <dbReference type="NCBI Taxonomy" id="1126237"/>
    <lineage>
        <taxon>Archaea</taxon>
        <taxon>Methanobacteriati</taxon>
        <taxon>Methanobacteriota</taxon>
        <taxon>Stenosarchaea group</taxon>
        <taxon>Halobacteria</taxon>
        <taxon>Halobacteriales</taxon>
        <taxon>Haloferacaceae</taxon>
        <taxon>Halobellus</taxon>
    </lineage>
</organism>
<gene>
    <name evidence="2" type="ORF">ACFSBX_10395</name>
</gene>
<keyword evidence="3" id="KW-1185">Reference proteome</keyword>
<feature type="transmembrane region" description="Helical" evidence="1">
    <location>
        <begin position="91"/>
        <end position="117"/>
    </location>
</feature>
<keyword evidence="1" id="KW-1133">Transmembrane helix</keyword>
<accession>A0ABD6CMX1</accession>
<reference evidence="2 3" key="1">
    <citation type="journal article" date="2019" name="Int. J. Syst. Evol. Microbiol.">
        <title>The Global Catalogue of Microorganisms (GCM) 10K type strain sequencing project: providing services to taxonomists for standard genome sequencing and annotation.</title>
        <authorList>
            <consortium name="The Broad Institute Genomics Platform"/>
            <consortium name="The Broad Institute Genome Sequencing Center for Infectious Disease"/>
            <person name="Wu L."/>
            <person name="Ma J."/>
        </authorList>
    </citation>
    <scope>NUCLEOTIDE SEQUENCE [LARGE SCALE GENOMIC DNA]</scope>
    <source>
        <strain evidence="2 3">CGMCC 1.12121</strain>
    </source>
</reference>
<sequence>MADGDPDAGEFVDDDDGIQIGKLGGTVFLGAIFAIASVISRFVQLPFEFASTIYGLLGGGIETFSGAAFDAEAWGVGTAWSEVATSLSGEWGVLSFAVALAIVAGWFALVAAIILAAREAIGSG</sequence>
<comment type="caution">
    <text evidence="2">The sequence shown here is derived from an EMBL/GenBank/DDBJ whole genome shotgun (WGS) entry which is preliminary data.</text>
</comment>
<feature type="transmembrane region" description="Helical" evidence="1">
    <location>
        <begin position="51"/>
        <end position="71"/>
    </location>
</feature>
<evidence type="ECO:0000313" key="2">
    <source>
        <dbReference type="EMBL" id="MFD1599363.1"/>
    </source>
</evidence>
<protein>
    <submittedName>
        <fullName evidence="2">Uncharacterized protein</fullName>
    </submittedName>
</protein>
<dbReference type="Proteomes" id="UP001597085">
    <property type="component" value="Unassembled WGS sequence"/>
</dbReference>
<evidence type="ECO:0000256" key="1">
    <source>
        <dbReference type="SAM" id="Phobius"/>
    </source>
</evidence>
<dbReference type="RefSeq" id="WP_256422764.1">
    <property type="nucleotide sequence ID" value="NZ_JANHDI010000014.1"/>
</dbReference>
<dbReference type="EMBL" id="JBHUDK010000008">
    <property type="protein sequence ID" value="MFD1599363.1"/>
    <property type="molecule type" value="Genomic_DNA"/>
</dbReference>
<keyword evidence="1" id="KW-0812">Transmembrane</keyword>
<name>A0ABD6CMX1_9EURY</name>
<dbReference type="AlphaFoldDB" id="A0ABD6CMX1"/>